<dbReference type="PANTHER" id="PTHR48174">
    <property type="entry name" value="DUF946 FAMILY PROTEIN"/>
    <property type="match status" value="1"/>
</dbReference>
<comment type="caution">
    <text evidence="3">The sequence shown here is derived from an EMBL/GenBank/DDBJ whole genome shotgun (WGS) entry which is preliminary data.</text>
</comment>
<organism evidence="3 4">
    <name type="scientific">Spartinivicinus marinus</name>
    <dbReference type="NCBI Taxonomy" id="2994442"/>
    <lineage>
        <taxon>Bacteria</taxon>
        <taxon>Pseudomonadati</taxon>
        <taxon>Pseudomonadota</taxon>
        <taxon>Gammaproteobacteria</taxon>
        <taxon>Oceanospirillales</taxon>
        <taxon>Zooshikellaceae</taxon>
        <taxon>Spartinivicinus</taxon>
    </lineage>
</organism>
<feature type="signal peptide" evidence="2">
    <location>
        <begin position="1"/>
        <end position="23"/>
    </location>
</feature>
<dbReference type="RefSeq" id="WP_180569160.1">
    <property type="nucleotide sequence ID" value="NZ_JACCKB010000021.1"/>
</dbReference>
<dbReference type="AlphaFoldDB" id="A0A853HZJ6"/>
<keyword evidence="4" id="KW-1185">Reference proteome</keyword>
<keyword evidence="2" id="KW-0732">Signal</keyword>
<sequence length="399" mass="44365">MKRLILIISQFALTCSISNTSYADTTFLSEDIIKQYAPVVYLHSDEKYQPSSLEWFTDSPQISFDGARYNYNHSFDGNYHNPPNATVLYGQKPGASDTTPPYYAIVYPRGNNTTDVVYAMFYPYNQGKKGCEFLQGDYKFNGWKDLSSSKACTLASVANYNKSYGNHVGDWESVTVRFNGNTPVAAYLSAHGDRPKHNWNELEFDGQRPIVYSALGSHALYKNQGYHTSNITDMPTTVDVAMCAAFPKTYSSCKEVCIPVVGCHDVCSPPIPDVCTNVRMNLREPTNRGTQWKPSANNIQVIHWHGRVAGADSPLARNYVGKESWLNFTGHYGNPAQGDEESGESELNSGPTGPLDESLFNKISGGEKDLSFLTPSEKQQWTGLTTEVIAHIINQTLSY</sequence>
<evidence type="ECO:0000256" key="1">
    <source>
        <dbReference type="SAM" id="MobiDB-lite"/>
    </source>
</evidence>
<dbReference type="Pfam" id="PF06101">
    <property type="entry name" value="Vps62"/>
    <property type="match status" value="2"/>
</dbReference>
<name>A0A853HZJ6_9GAMM</name>
<accession>A0A853HZJ6</accession>
<reference evidence="3 4" key="1">
    <citation type="submission" date="2020-07" db="EMBL/GenBank/DDBJ databases">
        <title>Endozoicomonas sp. nov., isolated from sediment.</title>
        <authorList>
            <person name="Gu T."/>
        </authorList>
    </citation>
    <scope>NUCLEOTIDE SEQUENCE [LARGE SCALE GENOMIC DNA]</scope>
    <source>
        <strain evidence="3 4">SM1973</strain>
    </source>
</reference>
<dbReference type="PANTHER" id="PTHR48174:SF5">
    <property type="entry name" value="VACUOLAR PROTEIN SORTING-ASSOCIATED PROTEIN 62"/>
    <property type="match status" value="1"/>
</dbReference>
<dbReference type="InterPro" id="IPR009291">
    <property type="entry name" value="Vps62"/>
</dbReference>
<feature type="region of interest" description="Disordered" evidence="1">
    <location>
        <begin position="331"/>
        <end position="357"/>
    </location>
</feature>
<gene>
    <name evidence="3" type="ORF">H0A36_14055</name>
</gene>
<dbReference type="EMBL" id="JACCKB010000021">
    <property type="protein sequence ID" value="NYZ67140.1"/>
    <property type="molecule type" value="Genomic_DNA"/>
</dbReference>
<evidence type="ECO:0000313" key="3">
    <source>
        <dbReference type="EMBL" id="NYZ67140.1"/>
    </source>
</evidence>
<evidence type="ECO:0000256" key="2">
    <source>
        <dbReference type="SAM" id="SignalP"/>
    </source>
</evidence>
<evidence type="ECO:0000313" key="4">
    <source>
        <dbReference type="Proteomes" id="UP000569732"/>
    </source>
</evidence>
<proteinExistence type="predicted"/>
<protein>
    <submittedName>
        <fullName evidence="3">Vps62-related protein</fullName>
    </submittedName>
</protein>
<dbReference type="Proteomes" id="UP000569732">
    <property type="component" value="Unassembled WGS sequence"/>
</dbReference>
<feature type="chain" id="PRO_5033011576" evidence="2">
    <location>
        <begin position="24"/>
        <end position="399"/>
    </location>
</feature>